<feature type="compositionally biased region" description="Low complexity" evidence="1">
    <location>
        <begin position="10"/>
        <end position="23"/>
    </location>
</feature>
<feature type="transmembrane region" description="Helical" evidence="2">
    <location>
        <begin position="179"/>
        <end position="201"/>
    </location>
</feature>
<accession>A0A261FSK0</accession>
<evidence type="ECO:0000256" key="1">
    <source>
        <dbReference type="SAM" id="MobiDB-lite"/>
    </source>
</evidence>
<dbReference type="GO" id="GO:0005886">
    <property type="term" value="C:plasma membrane"/>
    <property type="evidence" value="ECO:0007669"/>
    <property type="project" value="TreeGrafter"/>
</dbReference>
<keyword evidence="2" id="KW-1133">Transmembrane helix</keyword>
<dbReference type="Pfam" id="PF05656">
    <property type="entry name" value="DUF805"/>
    <property type="match status" value="1"/>
</dbReference>
<name>A0A261FSK0_9BIFI</name>
<sequence>MTTDSNPFISQPDDASAQSDASAGRPYAVHQPAGYPSRTDYPPYGQSSGQQYDQSYGSGNPYTNPYGQPSAQPTTRPPLWAPWYGINFGHAVARFLRKAFVFHGRASRGEYWWGMLFIMLLSFAVGFLTVAATDLAGIDIDSALSDNIANIASTVLQILIFIPDMSLSVRRLHDENLSGWWVLLPMVTTIMSAVATLVVLVTGSGDQAAQTMVIAMLVFFGSELLTILLSVILMILPSNPAGARFDRPPVTQ</sequence>
<gene>
    <name evidence="3" type="ORF">BHAP_2149</name>
</gene>
<keyword evidence="2" id="KW-0812">Transmembrane</keyword>
<proteinExistence type="predicted"/>
<reference evidence="3 4" key="1">
    <citation type="journal article" date="2017" name="BMC Genomics">
        <title>Comparative genomic and phylogenomic analyses of the Bifidobacteriaceae family.</title>
        <authorList>
            <person name="Lugli G.A."/>
            <person name="Milani C."/>
            <person name="Turroni F."/>
            <person name="Duranti S."/>
            <person name="Mancabelli L."/>
            <person name="Mangifesta M."/>
            <person name="Ferrario C."/>
            <person name="Modesto M."/>
            <person name="Mattarelli P."/>
            <person name="Jiri K."/>
            <person name="van Sinderen D."/>
            <person name="Ventura M."/>
        </authorList>
    </citation>
    <scope>NUCLEOTIDE SEQUENCE [LARGE SCALE GENOMIC DNA]</scope>
    <source>
        <strain evidence="3 4">DSM 100202</strain>
    </source>
</reference>
<dbReference type="EMBL" id="MWWY01000048">
    <property type="protein sequence ID" value="OZG62127.1"/>
    <property type="molecule type" value="Genomic_DNA"/>
</dbReference>
<feature type="region of interest" description="Disordered" evidence="1">
    <location>
        <begin position="1"/>
        <end position="73"/>
    </location>
</feature>
<feature type="compositionally biased region" description="Low complexity" evidence="1">
    <location>
        <begin position="44"/>
        <end position="59"/>
    </location>
</feature>
<organism evidence="3 4">
    <name type="scientific">Bifidobacterium hapali</name>
    <dbReference type="NCBI Taxonomy" id="1630172"/>
    <lineage>
        <taxon>Bacteria</taxon>
        <taxon>Bacillati</taxon>
        <taxon>Actinomycetota</taxon>
        <taxon>Actinomycetes</taxon>
        <taxon>Bifidobacteriales</taxon>
        <taxon>Bifidobacteriaceae</taxon>
        <taxon>Bifidobacterium</taxon>
    </lineage>
</organism>
<evidence type="ECO:0008006" key="5">
    <source>
        <dbReference type="Google" id="ProtNLM"/>
    </source>
</evidence>
<feature type="transmembrane region" description="Helical" evidence="2">
    <location>
        <begin position="111"/>
        <end position="136"/>
    </location>
</feature>
<protein>
    <recommendedName>
        <fullName evidence="5">DUF805 domain-containing protein</fullName>
    </recommendedName>
</protein>
<comment type="caution">
    <text evidence="3">The sequence shown here is derived from an EMBL/GenBank/DDBJ whole genome shotgun (WGS) entry which is preliminary data.</text>
</comment>
<dbReference type="InterPro" id="IPR008523">
    <property type="entry name" value="DUF805"/>
</dbReference>
<dbReference type="AlphaFoldDB" id="A0A261FSK0"/>
<feature type="transmembrane region" description="Helical" evidence="2">
    <location>
        <begin position="213"/>
        <end position="236"/>
    </location>
</feature>
<dbReference type="Proteomes" id="UP000216074">
    <property type="component" value="Unassembled WGS sequence"/>
</dbReference>
<feature type="transmembrane region" description="Helical" evidence="2">
    <location>
        <begin position="148"/>
        <end position="167"/>
    </location>
</feature>
<feature type="compositionally biased region" description="Polar residues" evidence="1">
    <location>
        <begin position="60"/>
        <end position="73"/>
    </location>
</feature>
<keyword evidence="4" id="KW-1185">Reference proteome</keyword>
<evidence type="ECO:0000313" key="3">
    <source>
        <dbReference type="EMBL" id="OZG62127.1"/>
    </source>
</evidence>
<dbReference type="PANTHER" id="PTHR34980:SF2">
    <property type="entry name" value="INNER MEMBRANE PROTEIN YHAH-RELATED"/>
    <property type="match status" value="1"/>
</dbReference>
<dbReference type="PANTHER" id="PTHR34980">
    <property type="entry name" value="INNER MEMBRANE PROTEIN-RELATED-RELATED"/>
    <property type="match status" value="1"/>
</dbReference>
<evidence type="ECO:0000313" key="4">
    <source>
        <dbReference type="Proteomes" id="UP000216074"/>
    </source>
</evidence>
<evidence type="ECO:0000256" key="2">
    <source>
        <dbReference type="SAM" id="Phobius"/>
    </source>
</evidence>
<keyword evidence="2" id="KW-0472">Membrane</keyword>